<dbReference type="EC" id="3.5.1.96" evidence="5 6"/>
<dbReference type="PIRSF" id="PIRSF017020">
    <property type="entry name" value="AstE"/>
    <property type="match status" value="1"/>
</dbReference>
<feature type="domain" description="Succinylglutamate desuccinylase/Aspartoacylase catalytic" evidence="8">
    <location>
        <begin position="62"/>
        <end position="258"/>
    </location>
</feature>
<protein>
    <recommendedName>
        <fullName evidence="5 6">Succinylglutamate desuccinylase</fullName>
        <ecNumber evidence="5 6">3.5.1.96</ecNumber>
    </recommendedName>
</protein>
<feature type="domain" description="AstE/AspA barrel-sandwich hybrid" evidence="7">
    <location>
        <begin position="274"/>
        <end position="346"/>
    </location>
</feature>
<name>A0ABV6BCV2_9GAMM</name>
<dbReference type="SUPFAM" id="SSF53187">
    <property type="entry name" value="Zn-dependent exopeptidases"/>
    <property type="match status" value="1"/>
</dbReference>
<accession>A0ABV6BCV2</accession>
<comment type="catalytic activity">
    <reaction evidence="5">
        <text>N-succinyl-L-glutamate + H2O = L-glutamate + succinate</text>
        <dbReference type="Rhea" id="RHEA:15169"/>
        <dbReference type="ChEBI" id="CHEBI:15377"/>
        <dbReference type="ChEBI" id="CHEBI:29985"/>
        <dbReference type="ChEBI" id="CHEBI:30031"/>
        <dbReference type="ChEBI" id="CHEBI:58763"/>
        <dbReference type="EC" id="3.5.1.96"/>
    </reaction>
</comment>
<evidence type="ECO:0000256" key="5">
    <source>
        <dbReference type="HAMAP-Rule" id="MF_00767"/>
    </source>
</evidence>
<keyword evidence="2 5" id="KW-0479">Metal-binding</keyword>
<dbReference type="Gene3D" id="3.40.630.10">
    <property type="entry name" value="Zn peptidases"/>
    <property type="match status" value="1"/>
</dbReference>
<evidence type="ECO:0000259" key="8">
    <source>
        <dbReference type="Pfam" id="PF24827"/>
    </source>
</evidence>
<evidence type="ECO:0000256" key="4">
    <source>
        <dbReference type="ARBA" id="ARBA00022833"/>
    </source>
</evidence>
<dbReference type="EMBL" id="JBHLXP010000001">
    <property type="protein sequence ID" value="MFC0048694.1"/>
    <property type="molecule type" value="Genomic_DNA"/>
</dbReference>
<evidence type="ECO:0000256" key="3">
    <source>
        <dbReference type="ARBA" id="ARBA00022801"/>
    </source>
</evidence>
<dbReference type="InterPro" id="IPR007036">
    <property type="entry name" value="Aste_AspA_hybrid_dom"/>
</dbReference>
<organism evidence="9 10">
    <name type="scientific">Rheinheimera tilapiae</name>
    <dbReference type="NCBI Taxonomy" id="875043"/>
    <lineage>
        <taxon>Bacteria</taxon>
        <taxon>Pseudomonadati</taxon>
        <taxon>Pseudomonadota</taxon>
        <taxon>Gammaproteobacteria</taxon>
        <taxon>Chromatiales</taxon>
        <taxon>Chromatiaceae</taxon>
        <taxon>Rheinheimera</taxon>
    </lineage>
</organism>
<feature type="binding site" evidence="5">
    <location>
        <position position="169"/>
    </location>
    <ligand>
        <name>Zn(2+)</name>
        <dbReference type="ChEBI" id="CHEBI:29105"/>
    </ligand>
</feature>
<gene>
    <name evidence="5 9" type="primary">astE</name>
    <name evidence="9" type="ORF">ACFFJP_10375</name>
</gene>
<feature type="active site" evidence="5">
    <location>
        <position position="233"/>
    </location>
</feature>
<dbReference type="InterPro" id="IPR050178">
    <property type="entry name" value="AspA/AstE_fam"/>
</dbReference>
<dbReference type="CDD" id="cd03855">
    <property type="entry name" value="M14_ASTE"/>
    <property type="match status" value="1"/>
</dbReference>
<dbReference type="Pfam" id="PF24827">
    <property type="entry name" value="AstE_AspA_cat"/>
    <property type="match status" value="1"/>
</dbReference>
<evidence type="ECO:0000313" key="10">
    <source>
        <dbReference type="Proteomes" id="UP001589813"/>
    </source>
</evidence>
<evidence type="ECO:0000256" key="6">
    <source>
        <dbReference type="NCBIfam" id="TIGR03242"/>
    </source>
</evidence>
<evidence type="ECO:0000256" key="2">
    <source>
        <dbReference type="ARBA" id="ARBA00022723"/>
    </source>
</evidence>
<evidence type="ECO:0000259" key="7">
    <source>
        <dbReference type="Pfam" id="PF04952"/>
    </source>
</evidence>
<comment type="function">
    <text evidence="5">Transforms N(2)-succinylglutamate into succinate and glutamate.</text>
</comment>
<reference evidence="9 10" key="1">
    <citation type="submission" date="2024-09" db="EMBL/GenBank/DDBJ databases">
        <authorList>
            <person name="Sun Q."/>
            <person name="Mori K."/>
        </authorList>
    </citation>
    <scope>NUCLEOTIDE SEQUENCE [LARGE SCALE GENOMIC DNA]</scope>
    <source>
        <strain evidence="9 10">KCTC 23315</strain>
    </source>
</reference>
<comment type="pathway">
    <text evidence="5">Amino-acid degradation; L-arginine degradation via AST pathway; L-glutamate and succinate from L-arginine: step 5/5.</text>
</comment>
<dbReference type="PANTHER" id="PTHR15162:SF7">
    <property type="entry name" value="SUCCINYLGLUTAMATE DESUCCINYLASE"/>
    <property type="match status" value="1"/>
</dbReference>
<keyword evidence="3 5" id="KW-0378">Hydrolase</keyword>
<proteinExistence type="inferred from homology"/>
<dbReference type="Pfam" id="PF04952">
    <property type="entry name" value="AstE_AspA_hybrid"/>
    <property type="match status" value="1"/>
</dbReference>
<dbReference type="GO" id="GO:0009017">
    <property type="term" value="F:succinylglutamate desuccinylase activity"/>
    <property type="evidence" value="ECO:0007669"/>
    <property type="project" value="UniProtKB-EC"/>
</dbReference>
<feature type="binding site" evidence="5">
    <location>
        <position position="72"/>
    </location>
    <ligand>
        <name>Zn(2+)</name>
        <dbReference type="ChEBI" id="CHEBI:29105"/>
    </ligand>
</feature>
<dbReference type="RefSeq" id="WP_377243115.1">
    <property type="nucleotide sequence ID" value="NZ_JBHLXP010000001.1"/>
</dbReference>
<dbReference type="NCBIfam" id="NF003706">
    <property type="entry name" value="PRK05324.1"/>
    <property type="match status" value="1"/>
</dbReference>
<comment type="similarity">
    <text evidence="5">Belongs to the AspA/AstE family. Succinylglutamate desuccinylase subfamily.</text>
</comment>
<keyword evidence="10" id="KW-1185">Reference proteome</keyword>
<keyword evidence="4 5" id="KW-0862">Zinc</keyword>
<dbReference type="Proteomes" id="UP001589813">
    <property type="component" value="Unassembled WGS sequence"/>
</dbReference>
<dbReference type="HAMAP" id="MF_00767">
    <property type="entry name" value="Arg_catab_AstE"/>
    <property type="match status" value="1"/>
</dbReference>
<dbReference type="NCBIfam" id="TIGR03242">
    <property type="entry name" value="arg_catab_astE"/>
    <property type="match status" value="1"/>
</dbReference>
<keyword evidence="1 5" id="KW-0056">Arginine metabolism</keyword>
<dbReference type="InterPro" id="IPR016681">
    <property type="entry name" value="SuccinylGlu_desuccinylase"/>
</dbReference>
<feature type="binding site" evidence="5">
    <location>
        <position position="75"/>
    </location>
    <ligand>
        <name>Zn(2+)</name>
        <dbReference type="ChEBI" id="CHEBI:29105"/>
    </ligand>
</feature>
<sequence>MKTNILNRIVEPEALQQSGDFLGLTLTYPKELTPFAYTLNNGTVVEVWDTGVLCLTPANPAGIDLVLSSGVHGNETAPIELCAAICQDLLLEKIQSRHRLLFLFGNPPAMNSAKRELVDNLNRLFSGHHSKGEGEPSWERQRAAALEQYVLRFFNEGGANRQRLLYDLHTAIRGSQFEKFAVYPFLHGKPWSKSQLQFLHACGVETFLLMQTPASTFSYFGAQSCGAHAFTLELGKVRPFGENDMSRFADCDLMLRALIVDALPALADFDESRFNFFVVSRAVNKQSEQFELCFARNIENFTQFPLGTVLARDGDIEYRVDEPGEAIIFPNADVALGQRAMLLVKPVSVAGQVSD</sequence>
<evidence type="ECO:0000313" key="9">
    <source>
        <dbReference type="EMBL" id="MFC0048694.1"/>
    </source>
</evidence>
<comment type="cofactor">
    <cofactor evidence="5">
        <name>Zn(2+)</name>
        <dbReference type="ChEBI" id="CHEBI:29105"/>
    </cofactor>
    <text evidence="5">Binds 1 zinc ion per subunit.</text>
</comment>
<dbReference type="InterPro" id="IPR055438">
    <property type="entry name" value="AstE_AspA_cat"/>
</dbReference>
<dbReference type="PANTHER" id="PTHR15162">
    <property type="entry name" value="ASPARTOACYLASE"/>
    <property type="match status" value="1"/>
</dbReference>
<comment type="caution">
    <text evidence="9">The sequence shown here is derived from an EMBL/GenBank/DDBJ whole genome shotgun (WGS) entry which is preliminary data.</text>
</comment>
<evidence type="ECO:0000256" key="1">
    <source>
        <dbReference type="ARBA" id="ARBA00022503"/>
    </source>
</evidence>